<evidence type="ECO:0000313" key="8">
    <source>
        <dbReference type="EMBL" id="SDG72072.1"/>
    </source>
</evidence>
<dbReference type="Proteomes" id="UP000198607">
    <property type="component" value="Unassembled WGS sequence"/>
</dbReference>
<dbReference type="GO" id="GO:0015074">
    <property type="term" value="P:DNA integration"/>
    <property type="evidence" value="ECO:0007669"/>
    <property type="project" value="UniProtKB-KW"/>
</dbReference>
<keyword evidence="2" id="KW-0229">DNA integration</keyword>
<dbReference type="GO" id="GO:0006310">
    <property type="term" value="P:DNA recombination"/>
    <property type="evidence" value="ECO:0007669"/>
    <property type="project" value="UniProtKB-KW"/>
</dbReference>
<dbReference type="InterPro" id="IPR002104">
    <property type="entry name" value="Integrase_catalytic"/>
</dbReference>
<dbReference type="EMBL" id="FNCY01000001">
    <property type="protein sequence ID" value="SDG72072.1"/>
    <property type="molecule type" value="Genomic_DNA"/>
</dbReference>
<reference evidence="8 9" key="1">
    <citation type="submission" date="2016-10" db="EMBL/GenBank/DDBJ databases">
        <authorList>
            <person name="de Groot N.N."/>
        </authorList>
    </citation>
    <scope>NUCLEOTIDE SEQUENCE [LARGE SCALE GENOMIC DNA]</scope>
    <source>
        <strain evidence="8 9">DSM 5885</strain>
    </source>
</reference>
<dbReference type="InterPro" id="IPR053876">
    <property type="entry name" value="Phage_int_M"/>
</dbReference>
<dbReference type="Pfam" id="PF13356">
    <property type="entry name" value="Arm-DNA-bind_3"/>
    <property type="match status" value="1"/>
</dbReference>
<organism evidence="8 9">
    <name type="scientific">Propionivibrio dicarboxylicus</name>
    <dbReference type="NCBI Taxonomy" id="83767"/>
    <lineage>
        <taxon>Bacteria</taxon>
        <taxon>Pseudomonadati</taxon>
        <taxon>Pseudomonadota</taxon>
        <taxon>Betaproteobacteria</taxon>
        <taxon>Rhodocyclales</taxon>
        <taxon>Rhodocyclaceae</taxon>
        <taxon>Propionivibrio</taxon>
    </lineage>
</organism>
<dbReference type="Pfam" id="PF00589">
    <property type="entry name" value="Phage_integrase"/>
    <property type="match status" value="1"/>
</dbReference>
<dbReference type="InterPro" id="IPR013762">
    <property type="entry name" value="Integrase-like_cat_sf"/>
</dbReference>
<evidence type="ECO:0000313" key="9">
    <source>
        <dbReference type="Proteomes" id="UP000198607"/>
    </source>
</evidence>
<dbReference type="Gene3D" id="3.30.160.390">
    <property type="entry name" value="Integrase, DNA-binding domain"/>
    <property type="match status" value="1"/>
</dbReference>
<dbReference type="PANTHER" id="PTHR30629">
    <property type="entry name" value="PROPHAGE INTEGRASE"/>
    <property type="match status" value="1"/>
</dbReference>
<comment type="similarity">
    <text evidence="1">Belongs to the 'phage' integrase family.</text>
</comment>
<dbReference type="InterPro" id="IPR010998">
    <property type="entry name" value="Integrase_recombinase_N"/>
</dbReference>
<proteinExistence type="inferred from homology"/>
<gene>
    <name evidence="8" type="ORF">SAMN05660652_00539</name>
</gene>
<dbReference type="CDD" id="cd00801">
    <property type="entry name" value="INT_P4_C"/>
    <property type="match status" value="1"/>
</dbReference>
<evidence type="ECO:0000256" key="4">
    <source>
        <dbReference type="ARBA" id="ARBA00023172"/>
    </source>
</evidence>
<dbReference type="Gene3D" id="1.10.443.10">
    <property type="entry name" value="Intergrase catalytic core"/>
    <property type="match status" value="1"/>
</dbReference>
<accession>A0A1G7WJG0</accession>
<dbReference type="InterPro" id="IPR011010">
    <property type="entry name" value="DNA_brk_join_enz"/>
</dbReference>
<name>A0A1G7WJG0_9RHOO</name>
<dbReference type="Gene3D" id="1.10.150.130">
    <property type="match status" value="1"/>
</dbReference>
<evidence type="ECO:0000256" key="1">
    <source>
        <dbReference type="ARBA" id="ARBA00008857"/>
    </source>
</evidence>
<feature type="domain" description="Tyr recombinase" evidence="6">
    <location>
        <begin position="210"/>
        <end position="397"/>
    </location>
</feature>
<evidence type="ECO:0000256" key="5">
    <source>
        <dbReference type="PROSITE-ProRule" id="PRU01248"/>
    </source>
</evidence>
<dbReference type="STRING" id="83767.SAMN05660652_00539"/>
<dbReference type="SUPFAM" id="SSF56349">
    <property type="entry name" value="DNA breaking-rejoining enzymes"/>
    <property type="match status" value="1"/>
</dbReference>
<sequence length="428" mass="48971">MGKLTDIQIRAWIKANERFEQRGDGDGLCLCFRENYAVPVWKFRYRFAGKQRIVILGSYSVLSLADARKTAKELSARVALGHDVAGEKQERKKAAIAKIEAEKNAVTVAQLCDEFFERIILPTWKHSDIVRRRIENDIKPCIGKMKAEDVKPRDVDDMLQTIVKRGAPTIANDVLRWTKRIFDFAVKRHVVIYNPASAFDPSDAGGKEESRDRWLTREEIIQLFQVMREMLGTFSVENLYAVRLLLLLAVRKEELIAAPWSEFDLDNAVWHLPAERTKTSSAIDIPLPPLALETLKELHRLANGRICVFPARKAQHRMIPHIDLNTLNAAMAKHIRPRLKDVPNFTIHDFRRTARTHLAALGVDPFVAERCLNHKIKGVEGIYNRHDYFDERKAALNEWANLLKALEEGKPDYNVIPMKKAKKGNTAT</sequence>
<evidence type="ECO:0000259" key="6">
    <source>
        <dbReference type="PROSITE" id="PS51898"/>
    </source>
</evidence>
<dbReference type="PROSITE" id="PS51900">
    <property type="entry name" value="CB"/>
    <property type="match status" value="1"/>
</dbReference>
<dbReference type="GO" id="GO:0003677">
    <property type="term" value="F:DNA binding"/>
    <property type="evidence" value="ECO:0007669"/>
    <property type="project" value="UniProtKB-UniRule"/>
</dbReference>
<dbReference type="AlphaFoldDB" id="A0A1G7WJG0"/>
<dbReference type="PANTHER" id="PTHR30629:SF2">
    <property type="entry name" value="PROPHAGE INTEGRASE INTS-RELATED"/>
    <property type="match status" value="1"/>
</dbReference>
<dbReference type="InterPro" id="IPR025166">
    <property type="entry name" value="Integrase_DNA_bind_dom"/>
</dbReference>
<dbReference type="Pfam" id="PF22022">
    <property type="entry name" value="Phage_int_M"/>
    <property type="match status" value="1"/>
</dbReference>
<dbReference type="InterPro" id="IPR044068">
    <property type="entry name" value="CB"/>
</dbReference>
<dbReference type="InterPro" id="IPR038488">
    <property type="entry name" value="Integrase_DNA-bd_sf"/>
</dbReference>
<dbReference type="RefSeq" id="WP_091932921.1">
    <property type="nucleotide sequence ID" value="NZ_FNCY01000001.1"/>
</dbReference>
<feature type="domain" description="Core-binding (CB)" evidence="7">
    <location>
        <begin position="106"/>
        <end position="186"/>
    </location>
</feature>
<dbReference type="OrthoDB" id="9775880at2"/>
<keyword evidence="3 5" id="KW-0238">DNA-binding</keyword>
<evidence type="ECO:0000256" key="2">
    <source>
        <dbReference type="ARBA" id="ARBA00022908"/>
    </source>
</evidence>
<dbReference type="InterPro" id="IPR050808">
    <property type="entry name" value="Phage_Integrase"/>
</dbReference>
<dbReference type="PROSITE" id="PS51898">
    <property type="entry name" value="TYR_RECOMBINASE"/>
    <property type="match status" value="1"/>
</dbReference>
<evidence type="ECO:0000256" key="3">
    <source>
        <dbReference type="ARBA" id="ARBA00023125"/>
    </source>
</evidence>
<protein>
    <submittedName>
        <fullName evidence="8">Integrase</fullName>
    </submittedName>
</protein>
<keyword evidence="9" id="KW-1185">Reference proteome</keyword>
<evidence type="ECO:0000259" key="7">
    <source>
        <dbReference type="PROSITE" id="PS51900"/>
    </source>
</evidence>
<keyword evidence="4" id="KW-0233">DNA recombination</keyword>